<dbReference type="GeneTree" id="ENSGT00940000158453"/>
<keyword evidence="6" id="KW-0677">Repeat</keyword>
<dbReference type="GO" id="GO:0007409">
    <property type="term" value="P:axonogenesis"/>
    <property type="evidence" value="ECO:0007669"/>
    <property type="project" value="TreeGrafter"/>
</dbReference>
<evidence type="ECO:0000313" key="14">
    <source>
        <dbReference type="Ensembl" id="ENSEBUP00000012680.1"/>
    </source>
</evidence>
<dbReference type="SMART" id="SM00369">
    <property type="entry name" value="LRR_TYP"/>
    <property type="match status" value="10"/>
</dbReference>
<evidence type="ECO:0000256" key="11">
    <source>
        <dbReference type="SAM" id="SignalP"/>
    </source>
</evidence>
<reference evidence="14" key="1">
    <citation type="submission" date="2025-05" db="UniProtKB">
        <authorList>
            <consortium name="Ensembl"/>
        </authorList>
    </citation>
    <scope>IDENTIFICATION</scope>
</reference>
<evidence type="ECO:0000256" key="9">
    <source>
        <dbReference type="SAM" id="MobiDB-lite"/>
    </source>
</evidence>
<dbReference type="GO" id="GO:0051965">
    <property type="term" value="P:positive regulation of synapse assembly"/>
    <property type="evidence" value="ECO:0007669"/>
    <property type="project" value="TreeGrafter"/>
</dbReference>
<evidence type="ECO:0000256" key="7">
    <source>
        <dbReference type="ARBA" id="ARBA00022989"/>
    </source>
</evidence>
<feature type="region of interest" description="Disordered" evidence="9">
    <location>
        <begin position="50"/>
        <end position="75"/>
    </location>
</feature>
<dbReference type="InterPro" id="IPR003591">
    <property type="entry name" value="Leu-rich_rpt_typical-subtyp"/>
</dbReference>
<feature type="signal peptide" evidence="11">
    <location>
        <begin position="1"/>
        <end position="15"/>
    </location>
</feature>
<dbReference type="SUPFAM" id="SSF52058">
    <property type="entry name" value="L domain-like"/>
    <property type="match status" value="2"/>
</dbReference>
<keyword evidence="4 10" id="KW-0812">Transmembrane</keyword>
<dbReference type="PANTHER" id="PTHR45773:SF10">
    <property type="match status" value="1"/>
</dbReference>
<accession>A0A8C4QBU5</accession>
<feature type="domain" description="LRRCT" evidence="13">
    <location>
        <begin position="651"/>
        <end position="701"/>
    </location>
</feature>
<evidence type="ECO:0000256" key="1">
    <source>
        <dbReference type="ARBA" id="ARBA00004479"/>
    </source>
</evidence>
<protein>
    <submittedName>
        <fullName evidence="14">SLIT and NTRK-like family, member 5a</fullName>
    </submittedName>
</protein>
<dbReference type="PANTHER" id="PTHR45773">
    <property type="entry name" value="SLIT AND NTRK-LIKE PROTEIN 4-RELATED"/>
    <property type="match status" value="1"/>
</dbReference>
<dbReference type="Ensembl" id="ENSEBUT00000013256.1">
    <property type="protein sequence ID" value="ENSEBUP00000012680.1"/>
    <property type="gene ID" value="ENSEBUG00000008040.1"/>
</dbReference>
<evidence type="ECO:0000313" key="15">
    <source>
        <dbReference type="Proteomes" id="UP000694388"/>
    </source>
</evidence>
<feature type="domain" description="LRRCT" evidence="13">
    <location>
        <begin position="279"/>
        <end position="329"/>
    </location>
</feature>
<dbReference type="GO" id="GO:0016020">
    <property type="term" value="C:membrane"/>
    <property type="evidence" value="ECO:0007669"/>
    <property type="project" value="UniProtKB-SubCell"/>
</dbReference>
<dbReference type="PROSITE" id="PS51450">
    <property type="entry name" value="LRR"/>
    <property type="match status" value="2"/>
</dbReference>
<comment type="similarity">
    <text evidence="2">Belongs to the SLITRK family.</text>
</comment>
<dbReference type="Ensembl" id="ENSEBUT00000013224.1">
    <property type="protein sequence ID" value="ENSEBUP00000012648.1"/>
    <property type="gene ID" value="ENSEBUG00000008040.1"/>
</dbReference>
<evidence type="ECO:0000256" key="4">
    <source>
        <dbReference type="ARBA" id="ARBA00022692"/>
    </source>
</evidence>
<dbReference type="Gene3D" id="3.80.10.10">
    <property type="entry name" value="Ribonuclease Inhibitor"/>
    <property type="match status" value="2"/>
</dbReference>
<keyword evidence="5 11" id="KW-0732">Signal</keyword>
<evidence type="ECO:0000256" key="8">
    <source>
        <dbReference type="ARBA" id="ARBA00023136"/>
    </source>
</evidence>
<organism evidence="14 15">
    <name type="scientific">Eptatretus burgeri</name>
    <name type="common">Inshore hagfish</name>
    <dbReference type="NCBI Taxonomy" id="7764"/>
    <lineage>
        <taxon>Eukaryota</taxon>
        <taxon>Metazoa</taxon>
        <taxon>Chordata</taxon>
        <taxon>Craniata</taxon>
        <taxon>Vertebrata</taxon>
        <taxon>Cyclostomata</taxon>
        <taxon>Myxini</taxon>
        <taxon>Myxiniformes</taxon>
        <taxon>Myxinidae</taxon>
        <taxon>Eptatretinae</taxon>
        <taxon>Eptatretus</taxon>
    </lineage>
</organism>
<dbReference type="InterPro" id="IPR000372">
    <property type="entry name" value="LRRNT"/>
</dbReference>
<evidence type="ECO:0000256" key="2">
    <source>
        <dbReference type="ARBA" id="ARBA00010439"/>
    </source>
</evidence>
<evidence type="ECO:0000259" key="12">
    <source>
        <dbReference type="SMART" id="SM00013"/>
    </source>
</evidence>
<sequence length="1086" mass="119813">MLVLVLGLGMAMAWAKDGQDEGRLVGNRPVNAVMSPAAIGRGEWEARAEAAAAADAAKSSGSSTEEDDGTGPFGNEVVPSVELSAMCEVGGMCQCSERDGVWELDCEDRGLVNASMPWNPPPARKGHHLYLSKNVLSILHKQDFYAFSGSLLVLHLGSTHLNGIEGGSFEDLAELRELYLNNNNLETFHNDTFLGLVKLEYLQADYNFLRRIEPGAFTHLVHLRVLILNDNLLTSLPRFVFRSLRLTHLDLRGNRIQVLRYAGVLENLNRVLELQLSENPWNCSCELLSMRRWLANVPYSMLLDDVMCESPFRLHGKHLRELTRREQCPRPLGKGPTTKGDSRGKAGLKPGGQDSLSRENGDKFEATTADVVLQNSPQPIPVAGEPSMREEIDHAGSQDGGGKSGVRSSPFSSAVVSTVVPTVRQDRSTRPPRTSRPHATPRHRQAMVEQADKAPIAVECPNVCSCVVHTADLGLTVNCQERGLERFADLHPIPSDPSKVYLTGNSIQNIMRHDLSSFSRLQLLHLANNRISFVQERAFNNMSALRRLHLNGNDLARITPEMLAGLSGLQYLYLEYNVIREIHADTFNATPTLRLLFLNNNLLRFLPHGAFTGMPGLARLNLRANHFTVLPASHVLGTLTSSLIQVDLHENPWECGCSLTELRNWLEALSTGVVLGEVTCESPRRLAGRDIRAVPWEEFCSLEFAPHQGDHVDLPSPRLLNTNEDSTPPSTVVVAAEAPASPANAIPLSVLILSLLVVFIVTIFGAAGVVVFVLRRRSDSSKAKRQSSSSNSRQESSGLQLQYTVYGQRHGGRRAEHAIAAPGCDSLPLPHFLGRMCHNPIYEPRDWLSQGEPAFCHGLERLRVRPLPEDRAGWRGTGVTKEILGVGGEQPKEVANEVKGDRVEVEVGVDQKEEGDEEAAIRTLSYHKILQKERELQSGGGAVSPVTPPVTGTDVAYRRLNEVGTSQPGSPRMPFLEGHPAPETFPFLHDPEALYRRVLEREELQSLSLLEYKCPSVLRPDAVPFDRTLREVAPHEIRIHETLLCGPQGPYMVGPSAGDYLELRAKLHADADYLQLLEKRSGLHPM</sequence>
<keyword evidence="7 10" id="KW-1133">Transmembrane helix</keyword>
<evidence type="ECO:0000256" key="3">
    <source>
        <dbReference type="ARBA" id="ARBA00022614"/>
    </source>
</evidence>
<feature type="chain" id="PRO_5044680505" evidence="11">
    <location>
        <begin position="16"/>
        <end position="1086"/>
    </location>
</feature>
<dbReference type="InterPro" id="IPR000483">
    <property type="entry name" value="Cys-rich_flank_reg_C"/>
</dbReference>
<evidence type="ECO:0000256" key="6">
    <source>
        <dbReference type="ARBA" id="ARBA00022737"/>
    </source>
</evidence>
<name>A0A8C4QBU5_EPTBU</name>
<evidence type="ECO:0000256" key="10">
    <source>
        <dbReference type="SAM" id="Phobius"/>
    </source>
</evidence>
<feature type="transmembrane region" description="Helical" evidence="10">
    <location>
        <begin position="748"/>
        <end position="774"/>
    </location>
</feature>
<evidence type="ECO:0000256" key="5">
    <source>
        <dbReference type="ARBA" id="ARBA00022729"/>
    </source>
</evidence>
<keyword evidence="15" id="KW-1185">Reference proteome</keyword>
<dbReference type="FunFam" id="3.80.10.10:FF:000001">
    <property type="entry name" value="SLIT and NTRK-like family, member 1"/>
    <property type="match status" value="2"/>
</dbReference>
<dbReference type="SMART" id="SM00082">
    <property type="entry name" value="LRRCT"/>
    <property type="match status" value="2"/>
</dbReference>
<dbReference type="SMART" id="SM00013">
    <property type="entry name" value="LRRNT"/>
    <property type="match status" value="2"/>
</dbReference>
<keyword evidence="3" id="KW-0433">Leucine-rich repeat</keyword>
<proteinExistence type="inferred from homology"/>
<evidence type="ECO:0000259" key="13">
    <source>
        <dbReference type="SMART" id="SM00082"/>
    </source>
</evidence>
<feature type="compositionally biased region" description="Basic residues" evidence="9">
    <location>
        <begin position="433"/>
        <end position="444"/>
    </location>
</feature>
<dbReference type="InterPro" id="IPR032675">
    <property type="entry name" value="LRR_dom_sf"/>
</dbReference>
<dbReference type="OMA" id="DICENLC"/>
<dbReference type="AlphaFoldDB" id="A0A8C4QBU5"/>
<dbReference type="Proteomes" id="UP000694388">
    <property type="component" value="Unplaced"/>
</dbReference>
<feature type="region of interest" description="Disordered" evidence="9">
    <location>
        <begin position="392"/>
        <end position="444"/>
    </location>
</feature>
<feature type="domain" description="LRRNT" evidence="12">
    <location>
        <begin position="459"/>
        <end position="496"/>
    </location>
</feature>
<keyword evidence="8 10" id="KW-0472">Membrane</keyword>
<dbReference type="Pfam" id="PF01463">
    <property type="entry name" value="LRRCT"/>
    <property type="match status" value="2"/>
</dbReference>
<dbReference type="InterPro" id="IPR001611">
    <property type="entry name" value="Leu-rich_rpt"/>
</dbReference>
<feature type="compositionally biased region" description="Low complexity" evidence="9">
    <location>
        <begin position="406"/>
        <end position="423"/>
    </location>
</feature>
<comment type="subcellular location">
    <subcellularLocation>
        <location evidence="1">Membrane</location>
        <topology evidence="1">Single-pass type I membrane protein</topology>
    </subcellularLocation>
</comment>
<dbReference type="Pfam" id="PF13855">
    <property type="entry name" value="LRR_8"/>
    <property type="match status" value="2"/>
</dbReference>
<feature type="domain" description="LRRNT" evidence="12">
    <location>
        <begin position="86"/>
        <end position="126"/>
    </location>
</feature>
<feature type="region of interest" description="Disordered" evidence="9">
    <location>
        <begin position="323"/>
        <end position="360"/>
    </location>
</feature>